<name>A0ACC5P3L6_9BACT</name>
<keyword evidence="2" id="KW-1185">Reference proteome</keyword>
<proteinExistence type="predicted"/>
<protein>
    <submittedName>
        <fullName evidence="1">Uncharacterized protein</fullName>
    </submittedName>
</protein>
<evidence type="ECO:0000313" key="2">
    <source>
        <dbReference type="Proteomes" id="UP000569005"/>
    </source>
</evidence>
<evidence type="ECO:0000313" key="1">
    <source>
        <dbReference type="EMBL" id="MBB5341444.1"/>
    </source>
</evidence>
<accession>A0ACC5P3L6</accession>
<sequence length="160" mass="17859">MSNKNNDNKYKDLSDEMGTDDQQEEIDYGVGYKRPPVHSRFPTGQSGNPKGRPRGRKNLKTIVNQVAWEEVTVTNNGRPSKMPRIEANVRQIGNAGASKASKQSTEFVNLVALYSESEESSATGSTEREQEFLVSLLRRLERQKSQEVPNIGSSIKGEDE</sequence>
<comment type="caution">
    <text evidence="1">The sequence shown here is derived from an EMBL/GenBank/DDBJ whole genome shotgun (WGS) entry which is preliminary data.</text>
</comment>
<gene>
    <name evidence="1" type="ORF">HDF13_003777</name>
</gene>
<dbReference type="EMBL" id="JACHEA010000001">
    <property type="protein sequence ID" value="MBB5341444.1"/>
    <property type="molecule type" value="Genomic_DNA"/>
</dbReference>
<dbReference type="Proteomes" id="UP000569005">
    <property type="component" value="Unassembled WGS sequence"/>
</dbReference>
<organism evidence="1 2">
    <name type="scientific">Tunturiibacter gelidiferens</name>
    <dbReference type="NCBI Taxonomy" id="3069689"/>
    <lineage>
        <taxon>Bacteria</taxon>
        <taxon>Pseudomonadati</taxon>
        <taxon>Acidobacteriota</taxon>
        <taxon>Terriglobia</taxon>
        <taxon>Terriglobales</taxon>
        <taxon>Acidobacteriaceae</taxon>
        <taxon>Tunturiibacter</taxon>
    </lineage>
</organism>
<reference evidence="1" key="1">
    <citation type="submission" date="2020-08" db="EMBL/GenBank/DDBJ databases">
        <title>Genomic Encyclopedia of Type Strains, Phase IV (KMG-V): Genome sequencing to study the core and pangenomes of soil and plant-associated prokaryotes.</title>
        <authorList>
            <person name="Whitman W."/>
        </authorList>
    </citation>
    <scope>NUCLEOTIDE SEQUENCE</scope>
    <source>
        <strain evidence="1">M8UP15</strain>
    </source>
</reference>